<feature type="compositionally biased region" description="Gly residues" evidence="5">
    <location>
        <begin position="145"/>
        <end position="162"/>
    </location>
</feature>
<evidence type="ECO:0000256" key="3">
    <source>
        <dbReference type="ARBA" id="ARBA00022801"/>
    </source>
</evidence>
<dbReference type="Proteomes" id="UP000646738">
    <property type="component" value="Unassembled WGS sequence"/>
</dbReference>
<keyword evidence="2" id="KW-0645">Protease</keyword>
<dbReference type="EMBL" id="BNEA01000015">
    <property type="protein sequence ID" value="GHI55827.1"/>
    <property type="molecule type" value="Genomic_DNA"/>
</dbReference>
<reference evidence="8" key="1">
    <citation type="submission" date="2023-07" db="EMBL/GenBank/DDBJ databases">
        <title>Whole genome shotgun sequence of Streptomyces achromogenes subsp. rubradiris NBRC 14000.</title>
        <authorList>
            <person name="Komaki H."/>
            <person name="Tamura T."/>
        </authorList>
    </citation>
    <scope>NUCLEOTIDE SEQUENCE [LARGE SCALE GENOMIC DNA]</scope>
    <source>
        <strain evidence="8">NBRC 14000</strain>
    </source>
</reference>
<gene>
    <name evidence="7" type="ORF">Srubr_56730</name>
</gene>
<feature type="compositionally biased region" description="Gly residues" evidence="5">
    <location>
        <begin position="278"/>
        <end position="287"/>
    </location>
</feature>
<feature type="domain" description="NlpC/P60" evidence="6">
    <location>
        <begin position="427"/>
        <end position="545"/>
    </location>
</feature>
<proteinExistence type="inferred from homology"/>
<evidence type="ECO:0000313" key="8">
    <source>
        <dbReference type="Proteomes" id="UP000646738"/>
    </source>
</evidence>
<dbReference type="InterPro" id="IPR000064">
    <property type="entry name" value="NLP_P60_dom"/>
</dbReference>
<dbReference type="InterPro" id="IPR051794">
    <property type="entry name" value="PG_Endopeptidase_C40"/>
</dbReference>
<dbReference type="SUPFAM" id="SSF54001">
    <property type="entry name" value="Cysteine proteinases"/>
    <property type="match status" value="1"/>
</dbReference>
<name>A0ABQ3RIY9_STRRR</name>
<sequence length="545" mass="54981">MASHRKPRPGGSRPAVVHTPTPAAAPTSTAAVSSQPAESALTAGQDIPTPEEVARKIDAFYRQAQSALAASGEGSGAGEWWGRRARGARGVPTAPDGRVRGVPAARDGRGQQEVPAARDGRGERSGGGGRYGGTEGERARRADAAGGGPRAGGAGLGGGAGWRGRPEPAGWSEPAERAGIPRAAESSLQRLRDEVARRARQRTLPGARGMVPAQRGTGQSGPGMSQAGPGTTQTEPGISQAGPGTGQAGRRVEQSERRVHHTGHNRNPAEPCVDESQGGTGLTGPGTSGPAAHGIGHTTGDTGHTTRGADHATRGTGKVSRSTGVVGHATIPAGSPAALAPPHRTTAPPQAMQAPPPVQEAVGVAAPTGSRPKPVGRRPATPARRPDTTVGGPKAAKGVSREKLTHARVLLSQRIARAPGTPRETYATKAGKAVAFARAQLGKPCVWGAAGPGSYDGAGLTQAAWKSAGVTLPRTAPQQAGVGIPVPPAEARPGDLVFFRDDAGHVGLCTGNGMMIHAPRPGAYVREEPVSALGEAAVHSVVRPG</sequence>
<feature type="compositionally biased region" description="Low complexity" evidence="5">
    <location>
        <begin position="14"/>
        <end position="37"/>
    </location>
</feature>
<dbReference type="InterPro" id="IPR038765">
    <property type="entry name" value="Papain-like_cys_pep_sf"/>
</dbReference>
<keyword evidence="8" id="KW-1185">Reference proteome</keyword>
<evidence type="ECO:0000256" key="4">
    <source>
        <dbReference type="ARBA" id="ARBA00022807"/>
    </source>
</evidence>
<dbReference type="PROSITE" id="PS51935">
    <property type="entry name" value="NLPC_P60"/>
    <property type="match status" value="1"/>
</dbReference>
<feature type="compositionally biased region" description="Low complexity" evidence="5">
    <location>
        <begin position="288"/>
        <end position="306"/>
    </location>
</feature>
<accession>A0ABQ3RIY9</accession>
<evidence type="ECO:0000256" key="1">
    <source>
        <dbReference type="ARBA" id="ARBA00007074"/>
    </source>
</evidence>
<protein>
    <recommendedName>
        <fullName evidence="6">NlpC/P60 domain-containing protein</fullName>
    </recommendedName>
</protein>
<dbReference type="PANTHER" id="PTHR47359:SF3">
    <property type="entry name" value="NLP_P60 DOMAIN-CONTAINING PROTEIN-RELATED"/>
    <property type="match status" value="1"/>
</dbReference>
<feature type="compositionally biased region" description="Gly residues" evidence="5">
    <location>
        <begin position="125"/>
        <end position="134"/>
    </location>
</feature>
<comment type="similarity">
    <text evidence="1">Belongs to the peptidase C40 family.</text>
</comment>
<evidence type="ECO:0000256" key="5">
    <source>
        <dbReference type="SAM" id="MobiDB-lite"/>
    </source>
</evidence>
<keyword evidence="3" id="KW-0378">Hydrolase</keyword>
<feature type="region of interest" description="Disordered" evidence="5">
    <location>
        <begin position="1"/>
        <end position="50"/>
    </location>
</feature>
<dbReference type="Pfam" id="PF00877">
    <property type="entry name" value="NLPC_P60"/>
    <property type="match status" value="1"/>
</dbReference>
<evidence type="ECO:0000259" key="6">
    <source>
        <dbReference type="PROSITE" id="PS51935"/>
    </source>
</evidence>
<feature type="compositionally biased region" description="Basic and acidic residues" evidence="5">
    <location>
        <begin position="106"/>
        <end position="124"/>
    </location>
</feature>
<evidence type="ECO:0000313" key="7">
    <source>
        <dbReference type="EMBL" id="GHI55827.1"/>
    </source>
</evidence>
<organism evidence="7 8">
    <name type="scientific">Streptomyces rubradiris</name>
    <name type="common">Streptomyces achromogenes subsp. rubradiris</name>
    <dbReference type="NCBI Taxonomy" id="285531"/>
    <lineage>
        <taxon>Bacteria</taxon>
        <taxon>Bacillati</taxon>
        <taxon>Actinomycetota</taxon>
        <taxon>Actinomycetes</taxon>
        <taxon>Kitasatosporales</taxon>
        <taxon>Streptomycetaceae</taxon>
        <taxon>Streptomyces</taxon>
    </lineage>
</organism>
<dbReference type="PANTHER" id="PTHR47359">
    <property type="entry name" value="PEPTIDOGLYCAN DL-ENDOPEPTIDASE CWLO"/>
    <property type="match status" value="1"/>
</dbReference>
<comment type="caution">
    <text evidence="7">The sequence shown here is derived from an EMBL/GenBank/DDBJ whole genome shotgun (WGS) entry which is preliminary data.</text>
</comment>
<feature type="region of interest" description="Disordered" evidence="5">
    <location>
        <begin position="66"/>
        <end position="401"/>
    </location>
</feature>
<dbReference type="Gene3D" id="3.90.1720.10">
    <property type="entry name" value="endopeptidase domain like (from Nostoc punctiforme)"/>
    <property type="match status" value="1"/>
</dbReference>
<keyword evidence="4" id="KW-0788">Thiol protease</keyword>
<feature type="compositionally biased region" description="Polar residues" evidence="5">
    <location>
        <begin position="228"/>
        <end position="237"/>
    </location>
</feature>
<evidence type="ECO:0000256" key="2">
    <source>
        <dbReference type="ARBA" id="ARBA00022670"/>
    </source>
</evidence>